<protein>
    <submittedName>
        <fullName evidence="4">Uncharacterized protein</fullName>
    </submittedName>
</protein>
<keyword evidence="2" id="KW-1133">Transmembrane helix</keyword>
<feature type="signal peptide" evidence="3">
    <location>
        <begin position="1"/>
        <end position="15"/>
    </location>
</feature>
<feature type="transmembrane region" description="Helical" evidence="2">
    <location>
        <begin position="107"/>
        <end position="130"/>
    </location>
</feature>
<comment type="caution">
    <text evidence="4">The sequence shown here is derived from an EMBL/GenBank/DDBJ whole genome shotgun (WGS) entry which is preliminary data.</text>
</comment>
<evidence type="ECO:0000313" key="4">
    <source>
        <dbReference type="EMBL" id="KAK7853501.1"/>
    </source>
</evidence>
<keyword evidence="3" id="KW-0732">Signal</keyword>
<dbReference type="Proteomes" id="UP000237347">
    <property type="component" value="Unassembled WGS sequence"/>
</dbReference>
<keyword evidence="2" id="KW-0472">Membrane</keyword>
<feature type="chain" id="PRO_5043676485" evidence="3">
    <location>
        <begin position="16"/>
        <end position="146"/>
    </location>
</feature>
<dbReference type="AlphaFoldDB" id="A0AAW0LQP7"/>
<name>A0AAW0LQP7_QUESU</name>
<gene>
    <name evidence="4" type="ORF">CFP56_035839</name>
</gene>
<keyword evidence="5" id="KW-1185">Reference proteome</keyword>
<reference evidence="4 5" key="1">
    <citation type="journal article" date="2018" name="Sci. Data">
        <title>The draft genome sequence of cork oak.</title>
        <authorList>
            <person name="Ramos A.M."/>
            <person name="Usie A."/>
            <person name="Barbosa P."/>
            <person name="Barros P.M."/>
            <person name="Capote T."/>
            <person name="Chaves I."/>
            <person name="Simoes F."/>
            <person name="Abreu I."/>
            <person name="Carrasquinho I."/>
            <person name="Faro C."/>
            <person name="Guimaraes J.B."/>
            <person name="Mendonca D."/>
            <person name="Nobrega F."/>
            <person name="Rodrigues L."/>
            <person name="Saibo N.J.M."/>
            <person name="Varela M.C."/>
            <person name="Egas C."/>
            <person name="Matos J."/>
            <person name="Miguel C.M."/>
            <person name="Oliveira M.M."/>
            <person name="Ricardo C.P."/>
            <person name="Goncalves S."/>
        </authorList>
    </citation>
    <scope>NUCLEOTIDE SEQUENCE [LARGE SCALE GENOMIC DNA]</scope>
    <source>
        <strain evidence="5">cv. HL8</strain>
    </source>
</reference>
<evidence type="ECO:0000313" key="5">
    <source>
        <dbReference type="Proteomes" id="UP000237347"/>
    </source>
</evidence>
<feature type="compositionally biased region" description="Pro residues" evidence="1">
    <location>
        <begin position="46"/>
        <end position="74"/>
    </location>
</feature>
<evidence type="ECO:0000256" key="3">
    <source>
        <dbReference type="SAM" id="SignalP"/>
    </source>
</evidence>
<keyword evidence="2" id="KW-0812">Transmembrane</keyword>
<sequence length="146" mass="15103">MFLFISLKMSSPATAATATTITATSKYQIACTMCSACDNPCNNPVASPPPPSPSPPPPSPPPPSLPPPSQPPPSQSSSSSNCPPPPSPSSGGSVYYSPNSNPLSSNLIPSLSLSCAVLICNLFTICAYFVSDNYKLVIIMENKVTK</sequence>
<feature type="region of interest" description="Disordered" evidence="1">
    <location>
        <begin position="45"/>
        <end position="95"/>
    </location>
</feature>
<dbReference type="EMBL" id="PKMF04000065">
    <property type="protein sequence ID" value="KAK7853501.1"/>
    <property type="molecule type" value="Genomic_DNA"/>
</dbReference>
<accession>A0AAW0LQP7</accession>
<proteinExistence type="predicted"/>
<evidence type="ECO:0000256" key="1">
    <source>
        <dbReference type="SAM" id="MobiDB-lite"/>
    </source>
</evidence>
<organism evidence="4 5">
    <name type="scientific">Quercus suber</name>
    <name type="common">Cork oak</name>
    <dbReference type="NCBI Taxonomy" id="58331"/>
    <lineage>
        <taxon>Eukaryota</taxon>
        <taxon>Viridiplantae</taxon>
        <taxon>Streptophyta</taxon>
        <taxon>Embryophyta</taxon>
        <taxon>Tracheophyta</taxon>
        <taxon>Spermatophyta</taxon>
        <taxon>Magnoliopsida</taxon>
        <taxon>eudicotyledons</taxon>
        <taxon>Gunneridae</taxon>
        <taxon>Pentapetalae</taxon>
        <taxon>rosids</taxon>
        <taxon>fabids</taxon>
        <taxon>Fagales</taxon>
        <taxon>Fagaceae</taxon>
        <taxon>Quercus</taxon>
    </lineage>
</organism>
<evidence type="ECO:0000256" key="2">
    <source>
        <dbReference type="SAM" id="Phobius"/>
    </source>
</evidence>